<sequence>MLRRAFLAGIALCAWCATIAPASGEVVQRVRKSAASVRVVSANIRHIKAEDDKAGNGWEQRKELCRDVLLAQDADIICCQEATEKQLADFIELLPGYGQFGIGNRNPIIRSNAILYSTVRFEKMAGDGFWMSPTPQVKGSKAWGSKAPRFVNWVHLRDRKTGRELIVWNTHFDYLSRPARENGAGVAMVIMGKIPADVPQVFTGDFNSPGDSRAIEIVKERGWIDTYAELHGAEDPGLTAHQFNGARFAATAQGGGRKKIDFVFRKGPLKTLAAEIIRDERAGRYPSDHYFVSAELEFESPPAGALAQAVSVEKRQPARNDAGRHP</sequence>
<feature type="chain" id="PRO_5008088922" description="Endonuclease/exonuclease/phosphatase domain-containing protein" evidence="1">
    <location>
        <begin position="23"/>
        <end position="326"/>
    </location>
</feature>
<dbReference type="Proteomes" id="UP000078486">
    <property type="component" value="Unassembled WGS sequence"/>
</dbReference>
<dbReference type="PANTHER" id="PTHR12121">
    <property type="entry name" value="CARBON CATABOLITE REPRESSOR PROTEIN 4"/>
    <property type="match status" value="1"/>
</dbReference>
<dbReference type="InterPro" id="IPR050410">
    <property type="entry name" value="CCR4/nocturin_mRNA_transcr"/>
</dbReference>
<gene>
    <name evidence="3" type="ORF">AW736_10705</name>
</gene>
<comment type="caution">
    <text evidence="3">The sequence shown here is derived from an EMBL/GenBank/DDBJ whole genome shotgun (WGS) entry which is preliminary data.</text>
</comment>
<dbReference type="GO" id="GO:0000175">
    <property type="term" value="F:3'-5'-RNA exonuclease activity"/>
    <property type="evidence" value="ECO:0007669"/>
    <property type="project" value="TreeGrafter"/>
</dbReference>
<feature type="signal peptide" evidence="1">
    <location>
        <begin position="1"/>
        <end position="22"/>
    </location>
</feature>
<accession>A0A178IIS4</accession>
<dbReference type="CDD" id="cd09083">
    <property type="entry name" value="EEP-1"/>
    <property type="match status" value="1"/>
</dbReference>
<dbReference type="InterPro" id="IPR036691">
    <property type="entry name" value="Endo/exonu/phosph_ase_sf"/>
</dbReference>
<keyword evidence="1" id="KW-0732">Signal</keyword>
<dbReference type="Pfam" id="PF03372">
    <property type="entry name" value="Exo_endo_phos"/>
    <property type="match status" value="1"/>
</dbReference>
<protein>
    <recommendedName>
        <fullName evidence="2">Endonuclease/exonuclease/phosphatase domain-containing protein</fullName>
    </recommendedName>
</protein>
<dbReference type="InterPro" id="IPR005135">
    <property type="entry name" value="Endo/exonuclease/phosphatase"/>
</dbReference>
<dbReference type="AlphaFoldDB" id="A0A178IIS4"/>
<evidence type="ECO:0000313" key="3">
    <source>
        <dbReference type="EMBL" id="OAM89790.1"/>
    </source>
</evidence>
<evidence type="ECO:0000256" key="1">
    <source>
        <dbReference type="SAM" id="SignalP"/>
    </source>
</evidence>
<organism evidence="3 4">
    <name type="scientific">Termitidicoccus mucosus</name>
    <dbReference type="NCBI Taxonomy" id="1184151"/>
    <lineage>
        <taxon>Bacteria</taxon>
        <taxon>Pseudomonadati</taxon>
        <taxon>Verrucomicrobiota</taxon>
        <taxon>Opitutia</taxon>
        <taxon>Opitutales</taxon>
        <taxon>Opitutaceae</taxon>
        <taxon>Termitidicoccus</taxon>
    </lineage>
</organism>
<dbReference type="STRING" id="1184151.AW736_10705"/>
<dbReference type="Gene3D" id="3.60.10.10">
    <property type="entry name" value="Endonuclease/exonuclease/phosphatase"/>
    <property type="match status" value="1"/>
</dbReference>
<dbReference type="PANTHER" id="PTHR12121:SF36">
    <property type="entry name" value="ENDONUCLEASE_EXONUCLEASE_PHOSPHATASE DOMAIN-CONTAINING PROTEIN"/>
    <property type="match status" value="1"/>
</dbReference>
<evidence type="ECO:0000313" key="4">
    <source>
        <dbReference type="Proteomes" id="UP000078486"/>
    </source>
</evidence>
<evidence type="ECO:0000259" key="2">
    <source>
        <dbReference type="Pfam" id="PF03372"/>
    </source>
</evidence>
<dbReference type="EMBL" id="LRRQ01000076">
    <property type="protein sequence ID" value="OAM89790.1"/>
    <property type="molecule type" value="Genomic_DNA"/>
</dbReference>
<feature type="domain" description="Endonuclease/exonuclease/phosphatase" evidence="2">
    <location>
        <begin position="41"/>
        <end position="289"/>
    </location>
</feature>
<name>A0A178IIS4_9BACT</name>
<keyword evidence="4" id="KW-1185">Reference proteome</keyword>
<reference evidence="3 4" key="1">
    <citation type="submission" date="2016-01" db="EMBL/GenBank/DDBJ databases">
        <title>High potential of lignocellulose degradation of a new Verrucomicrobia species.</title>
        <authorList>
            <person name="Wang Y."/>
            <person name="Shi Y."/>
            <person name="Qiu Z."/>
            <person name="Liu S."/>
            <person name="Yang H."/>
        </authorList>
    </citation>
    <scope>NUCLEOTIDE SEQUENCE [LARGE SCALE GENOMIC DNA]</scope>
    <source>
        <strain evidence="3 4">TSB47</strain>
    </source>
</reference>
<dbReference type="SUPFAM" id="SSF56219">
    <property type="entry name" value="DNase I-like"/>
    <property type="match status" value="1"/>
</dbReference>
<proteinExistence type="predicted"/>